<name>A0A166R5T9_9AGAM</name>
<dbReference type="OrthoDB" id="514777at2759"/>
<gene>
    <name evidence="2" type="ORF">FIBSPDRAFT_853140</name>
</gene>
<organism evidence="2 3">
    <name type="scientific">Athelia psychrophila</name>
    <dbReference type="NCBI Taxonomy" id="1759441"/>
    <lineage>
        <taxon>Eukaryota</taxon>
        <taxon>Fungi</taxon>
        <taxon>Dikarya</taxon>
        <taxon>Basidiomycota</taxon>
        <taxon>Agaricomycotina</taxon>
        <taxon>Agaricomycetes</taxon>
        <taxon>Agaricomycetidae</taxon>
        <taxon>Atheliales</taxon>
        <taxon>Atheliaceae</taxon>
        <taxon>Athelia</taxon>
    </lineage>
</organism>
<dbReference type="AlphaFoldDB" id="A0A166R5T9"/>
<reference evidence="2 3" key="1">
    <citation type="journal article" date="2016" name="Mol. Biol. Evol.">
        <title>Comparative Genomics of Early-Diverging Mushroom-Forming Fungi Provides Insights into the Origins of Lignocellulose Decay Capabilities.</title>
        <authorList>
            <person name="Nagy L.G."/>
            <person name="Riley R."/>
            <person name="Tritt A."/>
            <person name="Adam C."/>
            <person name="Daum C."/>
            <person name="Floudas D."/>
            <person name="Sun H."/>
            <person name="Yadav J.S."/>
            <person name="Pangilinan J."/>
            <person name="Larsson K.H."/>
            <person name="Matsuura K."/>
            <person name="Barry K."/>
            <person name="Labutti K."/>
            <person name="Kuo R."/>
            <person name="Ohm R.A."/>
            <person name="Bhattacharya S.S."/>
            <person name="Shirouzu T."/>
            <person name="Yoshinaga Y."/>
            <person name="Martin F.M."/>
            <person name="Grigoriev I.V."/>
            <person name="Hibbett D.S."/>
        </authorList>
    </citation>
    <scope>NUCLEOTIDE SEQUENCE [LARGE SCALE GENOMIC DNA]</scope>
    <source>
        <strain evidence="2 3">CBS 109695</strain>
    </source>
</reference>
<evidence type="ECO:0000313" key="2">
    <source>
        <dbReference type="EMBL" id="KZP27939.1"/>
    </source>
</evidence>
<feature type="region of interest" description="Disordered" evidence="1">
    <location>
        <begin position="86"/>
        <end position="112"/>
    </location>
</feature>
<proteinExistence type="predicted"/>
<keyword evidence="3" id="KW-1185">Reference proteome</keyword>
<sequence length="112" mass="11100">MGPPGPRAGSIGLGIGNFAKPGGSFSMGSFATPGGTGKPSEELFAASNRAVSVGGAGAPAPLSPIAHHPWSAPPVKVWWTDVHQPHMPHGASGARGAPTAIRRQATVTSSTA</sequence>
<evidence type="ECO:0000313" key="3">
    <source>
        <dbReference type="Proteomes" id="UP000076532"/>
    </source>
</evidence>
<dbReference type="Proteomes" id="UP000076532">
    <property type="component" value="Unassembled WGS sequence"/>
</dbReference>
<protein>
    <submittedName>
        <fullName evidence="2">Uncharacterized protein</fullName>
    </submittedName>
</protein>
<accession>A0A166R5T9</accession>
<evidence type="ECO:0000256" key="1">
    <source>
        <dbReference type="SAM" id="MobiDB-lite"/>
    </source>
</evidence>
<dbReference type="EMBL" id="KV417506">
    <property type="protein sequence ID" value="KZP27939.1"/>
    <property type="molecule type" value="Genomic_DNA"/>
</dbReference>
<feature type="non-terminal residue" evidence="2">
    <location>
        <position position="112"/>
    </location>
</feature>